<keyword evidence="5" id="KW-0540">Nuclease</keyword>
<evidence type="ECO:0000256" key="3">
    <source>
        <dbReference type="ARBA" id="ARBA00023125"/>
    </source>
</evidence>
<comment type="similarity">
    <text evidence="1">Belongs to the type-I restriction system S methylase family.</text>
</comment>
<dbReference type="InterPro" id="IPR052021">
    <property type="entry name" value="Type-I_RS_S_subunit"/>
</dbReference>
<dbReference type="GO" id="GO:0009307">
    <property type="term" value="P:DNA restriction-modification system"/>
    <property type="evidence" value="ECO:0007669"/>
    <property type="project" value="UniProtKB-KW"/>
</dbReference>
<dbReference type="RefSeq" id="WP_139984854.1">
    <property type="nucleotide sequence ID" value="NZ_CP041046.1"/>
</dbReference>
<dbReference type="CDD" id="cd16961">
    <property type="entry name" value="RMtype1_S_TRD-CR_like"/>
    <property type="match status" value="1"/>
</dbReference>
<feature type="domain" description="Type I restriction modification DNA specificity" evidence="4">
    <location>
        <begin position="285"/>
        <end position="408"/>
    </location>
</feature>
<evidence type="ECO:0000256" key="1">
    <source>
        <dbReference type="ARBA" id="ARBA00010923"/>
    </source>
</evidence>
<proteinExistence type="inferred from homology"/>
<protein>
    <submittedName>
        <fullName evidence="5">Restriction endonuclease subunit S</fullName>
    </submittedName>
</protein>
<keyword evidence="5" id="KW-0255">Endonuclease</keyword>
<name>A0A4Y5Z8R9_9GAMM</name>
<dbReference type="GO" id="GO:0003677">
    <property type="term" value="F:DNA binding"/>
    <property type="evidence" value="ECO:0007669"/>
    <property type="project" value="UniProtKB-KW"/>
</dbReference>
<dbReference type="PANTHER" id="PTHR30408:SF12">
    <property type="entry name" value="TYPE I RESTRICTION ENZYME MJAVIII SPECIFICITY SUBUNIT"/>
    <property type="match status" value="1"/>
</dbReference>
<gene>
    <name evidence="5" type="ORF">FIV34_17770</name>
</gene>
<dbReference type="REBASE" id="343314">
    <property type="entry name" value="S.Lpi14ORF17780P"/>
</dbReference>
<evidence type="ECO:0000259" key="4">
    <source>
        <dbReference type="Pfam" id="PF01420"/>
    </source>
</evidence>
<dbReference type="PANTHER" id="PTHR30408">
    <property type="entry name" value="TYPE-1 RESTRICTION ENZYME ECOKI SPECIFICITY PROTEIN"/>
    <property type="match status" value="1"/>
</dbReference>
<dbReference type="SUPFAM" id="SSF116734">
    <property type="entry name" value="DNA methylase specificity domain"/>
    <property type="match status" value="2"/>
</dbReference>
<keyword evidence="3" id="KW-0238">DNA-binding</keyword>
<accession>A0A4Y5Z8R9</accession>
<reference evidence="5 6" key="1">
    <citation type="submission" date="2019-06" db="EMBL/GenBank/DDBJ databases">
        <title>A complete genome sequence for Luteibacter pinisoli MAH-14.</title>
        <authorList>
            <person name="Baltrus D.A."/>
        </authorList>
    </citation>
    <scope>NUCLEOTIDE SEQUENCE [LARGE SCALE GENOMIC DNA]</scope>
    <source>
        <strain evidence="5 6">MAH-14</strain>
    </source>
</reference>
<evidence type="ECO:0000313" key="6">
    <source>
        <dbReference type="Proteomes" id="UP000316093"/>
    </source>
</evidence>
<dbReference type="GO" id="GO:0004519">
    <property type="term" value="F:endonuclease activity"/>
    <property type="evidence" value="ECO:0007669"/>
    <property type="project" value="UniProtKB-KW"/>
</dbReference>
<sequence>MSTKKRSSMTNLQREAEAIAPRLRFPEFRSRKAWDLPSLAEISSPVERRVGTAALTPVSISAGVGFVAQAEKFGRDISGNQYRLYTRIGRGDFVYNKGNSLKFPQGCIYEWRGNDEAAAPNVFICFRFKQGNENAFFRHSFELNVHGHQLKPQITSGARSNGLLNITKGTFFGVRMPRPEPDEQRKIASFLDSADSLISSATRKLSALESHKVGLISLLFPSDDSQPPTIRFPEFARTRRWRVRQAGTLFHNRSERGNSDLPIYSVTVNDGMVPRASLERRVDDASDPGVNKKVNAGDIAYNMMRMWQGALGVAPEECMVSPAYVVLTPQADVLSQYYYYYFKMPRSLRLLASHSRGLTSDRLRLYFQDFSRISLPHPAMPEQEKIARCLLSLDELISTQSRMIDALKRYKTGLMQKVLCEHVEDAE</sequence>
<evidence type="ECO:0000313" key="5">
    <source>
        <dbReference type="EMBL" id="QDE40929.1"/>
    </source>
</evidence>
<evidence type="ECO:0000256" key="2">
    <source>
        <dbReference type="ARBA" id="ARBA00022747"/>
    </source>
</evidence>
<keyword evidence="5" id="KW-0378">Hydrolase</keyword>
<dbReference type="InterPro" id="IPR044946">
    <property type="entry name" value="Restrct_endonuc_typeI_TRD_sf"/>
</dbReference>
<dbReference type="Proteomes" id="UP000316093">
    <property type="component" value="Chromosome"/>
</dbReference>
<dbReference type="Pfam" id="PF01420">
    <property type="entry name" value="Methylase_S"/>
    <property type="match status" value="1"/>
</dbReference>
<dbReference type="KEGG" id="lpy:FIV34_17770"/>
<keyword evidence="2" id="KW-0680">Restriction system</keyword>
<keyword evidence="6" id="KW-1185">Reference proteome</keyword>
<dbReference type="EMBL" id="CP041046">
    <property type="protein sequence ID" value="QDE40929.1"/>
    <property type="molecule type" value="Genomic_DNA"/>
</dbReference>
<organism evidence="5 6">
    <name type="scientific">Luteibacter pinisoli</name>
    <dbReference type="NCBI Taxonomy" id="2589080"/>
    <lineage>
        <taxon>Bacteria</taxon>
        <taxon>Pseudomonadati</taxon>
        <taxon>Pseudomonadota</taxon>
        <taxon>Gammaproteobacteria</taxon>
        <taxon>Lysobacterales</taxon>
        <taxon>Rhodanobacteraceae</taxon>
        <taxon>Luteibacter</taxon>
    </lineage>
</organism>
<dbReference type="InterPro" id="IPR000055">
    <property type="entry name" value="Restrct_endonuc_typeI_TRD"/>
</dbReference>
<dbReference type="AlphaFoldDB" id="A0A4Y5Z8R9"/>
<dbReference type="Gene3D" id="3.90.220.20">
    <property type="entry name" value="DNA methylase specificity domains"/>
    <property type="match status" value="2"/>
</dbReference>
<dbReference type="OrthoDB" id="9798929at2"/>